<reference evidence="9" key="1">
    <citation type="submission" date="2023-08" db="EMBL/GenBank/DDBJ databases">
        <authorList>
            <person name="Chen Y."/>
            <person name="Shah S."/>
            <person name="Dougan E. K."/>
            <person name="Thang M."/>
            <person name="Chan C."/>
        </authorList>
    </citation>
    <scope>NUCLEOTIDE SEQUENCE</scope>
</reference>
<dbReference type="CDD" id="cd09272">
    <property type="entry name" value="RNase_HI_RT_Ty1"/>
    <property type="match status" value="1"/>
</dbReference>
<dbReference type="Proteomes" id="UP001178507">
    <property type="component" value="Unassembled WGS sequence"/>
</dbReference>
<evidence type="ECO:0000259" key="8">
    <source>
        <dbReference type="SMART" id="SM01117"/>
    </source>
</evidence>
<dbReference type="GO" id="GO:0012505">
    <property type="term" value="C:endomembrane system"/>
    <property type="evidence" value="ECO:0007669"/>
    <property type="project" value="TreeGrafter"/>
</dbReference>
<evidence type="ECO:0000256" key="2">
    <source>
        <dbReference type="ARBA" id="ARBA00022964"/>
    </source>
</evidence>
<dbReference type="Gene3D" id="3.10.120.10">
    <property type="entry name" value="Cytochrome b5-like heme/steroid binding domain"/>
    <property type="match status" value="1"/>
</dbReference>
<dbReference type="SUPFAM" id="SSF55856">
    <property type="entry name" value="Cytochrome b5-like heme/steroid binding domain"/>
    <property type="match status" value="1"/>
</dbReference>
<dbReference type="GO" id="GO:0051213">
    <property type="term" value="F:dioxygenase activity"/>
    <property type="evidence" value="ECO:0007669"/>
    <property type="project" value="UniProtKB-KW"/>
</dbReference>
<feature type="coiled-coil region" evidence="5">
    <location>
        <begin position="63"/>
        <end position="90"/>
    </location>
</feature>
<evidence type="ECO:0000256" key="5">
    <source>
        <dbReference type="SAM" id="Coils"/>
    </source>
</evidence>
<dbReference type="InterPro" id="IPR036400">
    <property type="entry name" value="Cyt_B5-like_heme/steroid_sf"/>
</dbReference>
<evidence type="ECO:0008006" key="11">
    <source>
        <dbReference type="Google" id="ProtNLM"/>
    </source>
</evidence>
<protein>
    <recommendedName>
        <fullName evidence="11">Cytochrome b5 heme-binding domain-containing protein</fullName>
    </recommendedName>
</protein>
<name>A0AA36IM25_9DINO</name>
<dbReference type="GO" id="GO:0005506">
    <property type="term" value="F:iron ion binding"/>
    <property type="evidence" value="ECO:0007669"/>
    <property type="project" value="InterPro"/>
</dbReference>
<evidence type="ECO:0000256" key="4">
    <source>
        <dbReference type="ARBA" id="ARBA00038357"/>
    </source>
</evidence>
<gene>
    <name evidence="9" type="ORF">EVOR1521_LOCUS15771</name>
</gene>
<keyword evidence="10" id="KW-1185">Reference proteome</keyword>
<dbReference type="InterPro" id="IPR001199">
    <property type="entry name" value="Cyt_B5-like_heme/steroid-bd"/>
</dbReference>
<accession>A0AA36IM25</accession>
<evidence type="ECO:0000256" key="6">
    <source>
        <dbReference type="SAM" id="MobiDB-lite"/>
    </source>
</evidence>
<dbReference type="Gene3D" id="2.60.120.620">
    <property type="entry name" value="q2cbj1_9rhob like domain"/>
    <property type="match status" value="1"/>
</dbReference>
<dbReference type="SMART" id="SM00702">
    <property type="entry name" value="P4Hc"/>
    <property type="match status" value="1"/>
</dbReference>
<feature type="compositionally biased region" description="Low complexity" evidence="6">
    <location>
        <begin position="549"/>
        <end position="565"/>
    </location>
</feature>
<dbReference type="PANTHER" id="PTHR10281:SF76">
    <property type="entry name" value="CALCUTTA CUP-RELATED"/>
    <property type="match status" value="1"/>
</dbReference>
<feature type="region of interest" description="Disordered" evidence="6">
    <location>
        <begin position="549"/>
        <end position="594"/>
    </location>
</feature>
<keyword evidence="2" id="KW-0223">Dioxygenase</keyword>
<dbReference type="GO" id="GO:0016705">
    <property type="term" value="F:oxidoreductase activity, acting on paired donors, with incorporation or reduction of molecular oxygen"/>
    <property type="evidence" value="ECO:0007669"/>
    <property type="project" value="InterPro"/>
</dbReference>
<organism evidence="9 10">
    <name type="scientific">Effrenium voratum</name>
    <dbReference type="NCBI Taxonomy" id="2562239"/>
    <lineage>
        <taxon>Eukaryota</taxon>
        <taxon>Sar</taxon>
        <taxon>Alveolata</taxon>
        <taxon>Dinophyceae</taxon>
        <taxon>Suessiales</taxon>
        <taxon>Symbiodiniaceae</taxon>
        <taxon>Effrenium</taxon>
    </lineage>
</organism>
<dbReference type="SMART" id="SM01117">
    <property type="entry name" value="Cyt-b5"/>
    <property type="match status" value="1"/>
</dbReference>
<evidence type="ECO:0000259" key="7">
    <source>
        <dbReference type="SMART" id="SM00702"/>
    </source>
</evidence>
<dbReference type="InterPro" id="IPR006620">
    <property type="entry name" value="Pro_4_hyd_alph"/>
</dbReference>
<dbReference type="EMBL" id="CAUJNA010002046">
    <property type="protein sequence ID" value="CAJ1390301.1"/>
    <property type="molecule type" value="Genomic_DNA"/>
</dbReference>
<sequence>MELTAEELARFDGEASTEIYVSFNGKVYDVSNRKDLYGKSAPYHMLAGHECARALSTMSMDHVDLGRRDIEDISQLIAKLEKQLTAAEVRQAVEKSFADWQRHFEDRYAAVGVCKSSGYARPAAKQGSAAHPVFHRLEPVAQDDFAESPLELLSRKPRAYVQHKFLSPSECQTLISMILQRKERSNFQTKLRAPLEVEDVRWTQEQRDLILKIETRLAELTGCPIHPDETALVGTLTPPERSQARHGLSDHLGLHVDTNAAHWRFCTAIIYLSSLNPELQGGETVFPAALDPSQEGPPGEEEERVIEAAGELLDLDLDHTDKALALPDQPEVTEAVAARAASAARDLLKAADSGATGLQVKPQQGAMCLFWTRQDDGEVDRFSWHGGETVSLRRAGVSRRRWITAVLVLAYSVDLHLVIIGCLDDLGGGSEGNIVAEEIDKAYGTGADLIDQWDEVLEFNEKLYTVLRATTEGVVFDLVENAPRGNGLEEMEAEVVTFMEAKTGSKMTVSGNFSKAAANEENGIYNFYLELEEKEEVAEMVEVAMLESSSPEAASSAEDPVPAASGLGARPKATAKEEDRDEEEEDDIPPWQKEYGWKKKSETVWALEDLLKEVEEEDAGPGGAVRDAAINMLAEEVGSRGAAELVADIGALDVVEIFSPKRVTLELQRFGLRDGVAVDLDEMKPCGMARWDMDKEADFKKVCNMIKEEKPLLLTSSPPCTTFSPLRRITNPKRDADVVAGEEELGRERLQKAMRCCKQQAEEGGIFLHEHPKGASSWEEPEVEEMVKKEGSFLVQSPMCRFGMKMRDDHGEELHVRKETLWLTNSECIAEELRGVCENVLQGREVHRHVHLIGKDRAKAAQVYPVELVEAILRGLRSEMRKRGQINSVEEMLTGASPDDWVDQEKENQELDELFMDDSSGTVLPAELVRKARAEELDWLRKEAVYERVPRKLCEQSEQRKPLQLKWLDVNKGDEENPKVRSRLVTKEIKKAKRPDQQLGAEDTFAATPPVECVMMILSLFMSQKGIKKKRKLAVWDISRAHFMGKAERELFAELPQEDLVHPEDQEAMVGRLLRSMYGTQDASKIFQMDYQGLMEKEKGEFSKLCPALFKFQERGIIGLVHGDDFLVLAEDDQLTWMDGVLNSKYTARWEATVGDGELDGKEMFFLNRLIRYVADGTDGKRLEVEADARHAEILMRSFGFDSKTKGSDIPEDKIRDQDIIVEERSETLDEAQTGEFRTLASAMKNPKMGDWLRLKKVVRYLLKYPYMKRTFLEQRPEEVDVLAWSDSDWAGDLRTRRSTTGSVVKIGHHTVLIRAAGQKVVALSSAESEFYGMCRTTTHAEFIRGVINFWGYAVTRVMLKVDSTAARAMSLRKGVGKTRHIQARFLWLHDKVFAKEVAVVKVDGKENEADLVTKVQPATMIKGHLGRMCFELCGRKGHKALQR</sequence>
<evidence type="ECO:0000313" key="9">
    <source>
        <dbReference type="EMBL" id="CAJ1390301.1"/>
    </source>
</evidence>
<comment type="caution">
    <text evidence="9">The sequence shown here is derived from an EMBL/GenBank/DDBJ whole genome shotgun (WGS) entry which is preliminary data.</text>
</comment>
<evidence type="ECO:0000313" key="10">
    <source>
        <dbReference type="Proteomes" id="UP001178507"/>
    </source>
</evidence>
<proteinExistence type="inferred from homology"/>
<dbReference type="GO" id="GO:0016020">
    <property type="term" value="C:membrane"/>
    <property type="evidence" value="ECO:0007669"/>
    <property type="project" value="TreeGrafter"/>
</dbReference>
<dbReference type="InterPro" id="IPR050577">
    <property type="entry name" value="MAPR/NEUFC/NENF-like"/>
</dbReference>
<evidence type="ECO:0000256" key="3">
    <source>
        <dbReference type="ARBA" id="ARBA00023002"/>
    </source>
</evidence>
<dbReference type="PANTHER" id="PTHR10281">
    <property type="entry name" value="MEMBRANE-ASSOCIATED PROGESTERONE RECEPTOR COMPONENT-RELATED"/>
    <property type="match status" value="1"/>
</dbReference>
<keyword evidence="5" id="KW-0175">Coiled coil</keyword>
<comment type="similarity">
    <text evidence="4">Belongs to the cytochrome b5 family. MAPR subfamily.</text>
</comment>
<feature type="compositionally biased region" description="Acidic residues" evidence="6">
    <location>
        <begin position="579"/>
        <end position="588"/>
    </location>
</feature>
<evidence type="ECO:0000256" key="1">
    <source>
        <dbReference type="ARBA" id="ARBA00001961"/>
    </source>
</evidence>
<feature type="domain" description="Cytochrome b5 heme-binding" evidence="8">
    <location>
        <begin position="3"/>
        <end position="81"/>
    </location>
</feature>
<keyword evidence="3" id="KW-0560">Oxidoreductase</keyword>
<feature type="domain" description="Prolyl 4-hydroxylase alpha subunit" evidence="7">
    <location>
        <begin position="157"/>
        <end position="409"/>
    </location>
</feature>
<comment type="cofactor">
    <cofactor evidence="1">
        <name>L-ascorbate</name>
        <dbReference type="ChEBI" id="CHEBI:38290"/>
    </cofactor>
</comment>
<dbReference type="GO" id="GO:0031418">
    <property type="term" value="F:L-ascorbic acid binding"/>
    <property type="evidence" value="ECO:0007669"/>
    <property type="project" value="InterPro"/>
</dbReference>
<dbReference type="Pfam" id="PF00173">
    <property type="entry name" value="Cyt-b5"/>
    <property type="match status" value="1"/>
</dbReference>